<evidence type="ECO:0000313" key="2">
    <source>
        <dbReference type="Proteomes" id="UP000820818"/>
    </source>
</evidence>
<sequence>MEIATLPDCYRPLPIICAYLATELVRHYVADDMKWERLYMASRSIHYASITRNHRLKSGKVIKDDDQVCFPFNELYRTLPGGET</sequence>
<dbReference type="EMBL" id="WJBH02000009">
    <property type="protein sequence ID" value="KAI9553481.1"/>
    <property type="molecule type" value="Genomic_DNA"/>
</dbReference>
<reference evidence="1 2" key="1">
    <citation type="submission" date="2022-05" db="EMBL/GenBank/DDBJ databases">
        <title>A multi-omics perspective on studying reproductive biology in Daphnia sinensis.</title>
        <authorList>
            <person name="Jia J."/>
        </authorList>
    </citation>
    <scope>NUCLEOTIDE SEQUENCE [LARGE SCALE GENOMIC DNA]</scope>
    <source>
        <strain evidence="1 2">WSL</strain>
    </source>
</reference>
<comment type="caution">
    <text evidence="1">The sequence shown here is derived from an EMBL/GenBank/DDBJ whole genome shotgun (WGS) entry which is preliminary data.</text>
</comment>
<evidence type="ECO:0000313" key="1">
    <source>
        <dbReference type="EMBL" id="KAI9553481.1"/>
    </source>
</evidence>
<dbReference type="Proteomes" id="UP000820818">
    <property type="component" value="Linkage Group LG9"/>
</dbReference>
<proteinExistence type="predicted"/>
<organism evidence="1 2">
    <name type="scientific">Daphnia sinensis</name>
    <dbReference type="NCBI Taxonomy" id="1820382"/>
    <lineage>
        <taxon>Eukaryota</taxon>
        <taxon>Metazoa</taxon>
        <taxon>Ecdysozoa</taxon>
        <taxon>Arthropoda</taxon>
        <taxon>Crustacea</taxon>
        <taxon>Branchiopoda</taxon>
        <taxon>Diplostraca</taxon>
        <taxon>Cladocera</taxon>
        <taxon>Anomopoda</taxon>
        <taxon>Daphniidae</taxon>
        <taxon>Daphnia</taxon>
        <taxon>Daphnia similis group</taxon>
    </lineage>
</organism>
<dbReference type="AlphaFoldDB" id="A0AAD5L083"/>
<protein>
    <submittedName>
        <fullName evidence="1">Uncharacterized protein</fullName>
    </submittedName>
</protein>
<name>A0AAD5L083_9CRUS</name>
<gene>
    <name evidence="1" type="ORF">GHT06_021393</name>
</gene>
<accession>A0AAD5L083</accession>
<keyword evidence="2" id="KW-1185">Reference proteome</keyword>